<dbReference type="SUPFAM" id="SSF81301">
    <property type="entry name" value="Nucleotidyltransferase"/>
    <property type="match status" value="1"/>
</dbReference>
<organism evidence="1 2">
    <name type="scientific">Priestia megaterium</name>
    <name type="common">Bacillus megaterium</name>
    <dbReference type="NCBI Taxonomy" id="1404"/>
    <lineage>
        <taxon>Bacteria</taxon>
        <taxon>Bacillati</taxon>
        <taxon>Bacillota</taxon>
        <taxon>Bacilli</taxon>
        <taxon>Bacillales</taxon>
        <taxon>Bacillaceae</taxon>
        <taxon>Priestia</taxon>
    </lineage>
</organism>
<gene>
    <name evidence="1" type="ORF">HFZ78_18185</name>
</gene>
<sequence length="51" mass="6081">MRKVEVTPYNEQWVSLFEEEANKLHEIFGSEIIHIHHIGSTSRKRRSTFLV</sequence>
<evidence type="ECO:0000313" key="1">
    <source>
        <dbReference type="EMBL" id="QIZ08405.1"/>
    </source>
</evidence>
<dbReference type="Gene3D" id="3.30.460.10">
    <property type="entry name" value="Beta Polymerase, domain 2"/>
    <property type="match status" value="1"/>
</dbReference>
<dbReference type="EMBL" id="CP051128">
    <property type="protein sequence ID" value="QIZ08405.1"/>
    <property type="molecule type" value="Genomic_DNA"/>
</dbReference>
<dbReference type="InterPro" id="IPR043519">
    <property type="entry name" value="NT_sf"/>
</dbReference>
<name>A0A6H1P4L6_PRIMG</name>
<evidence type="ECO:0000313" key="2">
    <source>
        <dbReference type="Proteomes" id="UP000501868"/>
    </source>
</evidence>
<accession>A0A6H1P4L6</accession>
<dbReference type="InterPro" id="IPR007344">
    <property type="entry name" value="GrpB/CoaE"/>
</dbReference>
<dbReference type="AlphaFoldDB" id="A0A6H1P4L6"/>
<proteinExistence type="predicted"/>
<reference evidence="1 2" key="1">
    <citation type="submission" date="2020-04" db="EMBL/GenBank/DDBJ databases">
        <title>Genome-Wide Identification of 5-Methylcytosine Sites in Bacterial Genomes By High-Throughput Sequencing of MspJI Restriction Fragments.</title>
        <authorList>
            <person name="Wu V."/>
        </authorList>
    </citation>
    <scope>NUCLEOTIDE SEQUENCE [LARGE SCALE GENOMIC DNA]</scope>
    <source>
        <strain evidence="1 2">S2</strain>
    </source>
</reference>
<dbReference type="Proteomes" id="UP000501868">
    <property type="component" value="Chromosome"/>
</dbReference>
<dbReference type="Pfam" id="PF04229">
    <property type="entry name" value="GrpB"/>
    <property type="match status" value="1"/>
</dbReference>
<protein>
    <submittedName>
        <fullName evidence="1">GrpB family protein</fullName>
    </submittedName>
</protein>
<reference evidence="1 2" key="2">
    <citation type="submission" date="2020-04" db="EMBL/GenBank/DDBJ databases">
        <authorList>
            <person name="Fomenkov A."/>
            <person name="Anton B.P."/>
            <person name="Roberts R.J."/>
        </authorList>
    </citation>
    <scope>NUCLEOTIDE SEQUENCE [LARGE SCALE GENOMIC DNA]</scope>
    <source>
        <strain evidence="1 2">S2</strain>
    </source>
</reference>